<dbReference type="SUPFAM" id="SSF53167">
    <property type="entry name" value="Purine and uridine phosphorylases"/>
    <property type="match status" value="1"/>
</dbReference>
<evidence type="ECO:0000313" key="7">
    <source>
        <dbReference type="EMBL" id="OQW88045.1"/>
    </source>
</evidence>
<dbReference type="CDD" id="cd09008">
    <property type="entry name" value="MTAN"/>
    <property type="match status" value="1"/>
</dbReference>
<dbReference type="PANTHER" id="PTHR46832">
    <property type="entry name" value="5'-METHYLTHIOADENOSINE/S-ADENOSYLHOMOCYSTEINE NUCLEOSIDASE"/>
    <property type="match status" value="1"/>
</dbReference>
<comment type="caution">
    <text evidence="7">The sequence shown here is derived from an EMBL/GenBank/DDBJ whole genome shotgun (WGS) entry which is preliminary data.</text>
</comment>
<dbReference type="EMBL" id="MTEI01000005">
    <property type="protein sequence ID" value="OQW88045.1"/>
    <property type="molecule type" value="Genomic_DNA"/>
</dbReference>
<feature type="domain" description="Nucleoside phosphorylase" evidence="6">
    <location>
        <begin position="4"/>
        <end position="244"/>
    </location>
</feature>
<evidence type="ECO:0000313" key="8">
    <source>
        <dbReference type="Proteomes" id="UP000192505"/>
    </source>
</evidence>
<evidence type="ECO:0000256" key="3">
    <source>
        <dbReference type="ARBA" id="ARBA00022605"/>
    </source>
</evidence>
<keyword evidence="3" id="KW-0028">Amino-acid biosynthesis</keyword>
<proteinExistence type="predicted"/>
<dbReference type="InterPro" id="IPR000845">
    <property type="entry name" value="Nucleoside_phosphorylase_d"/>
</dbReference>
<dbReference type="NCBIfam" id="NF004079">
    <property type="entry name" value="PRK05584.1"/>
    <property type="match status" value="1"/>
</dbReference>
<evidence type="ECO:0000256" key="2">
    <source>
        <dbReference type="ARBA" id="ARBA00011974"/>
    </source>
</evidence>
<dbReference type="PANTHER" id="PTHR46832:SF1">
    <property type="entry name" value="5'-METHYLTHIOADENOSINE_S-ADENOSYLHOMOCYSTEINE NUCLEOSIDASE"/>
    <property type="match status" value="1"/>
</dbReference>
<dbReference type="GO" id="GO:0005829">
    <property type="term" value="C:cytosol"/>
    <property type="evidence" value="ECO:0007669"/>
    <property type="project" value="TreeGrafter"/>
</dbReference>
<dbReference type="InterPro" id="IPR010049">
    <property type="entry name" value="MTA_SAH_Nsdase"/>
</dbReference>
<reference evidence="7 8" key="1">
    <citation type="submission" date="2017-01" db="EMBL/GenBank/DDBJ databases">
        <title>Novel large sulfur bacteria in the metagenomes of groundwater-fed chemosynthetic microbial mats in the Lake Huron basin.</title>
        <authorList>
            <person name="Sharrar A.M."/>
            <person name="Flood B.E."/>
            <person name="Bailey J.V."/>
            <person name="Jones D.S."/>
            <person name="Biddanda B."/>
            <person name="Ruberg S.A."/>
            <person name="Marcus D.N."/>
            <person name="Dick G.J."/>
        </authorList>
    </citation>
    <scope>NUCLEOTIDE SEQUENCE [LARGE SCALE GENOMIC DNA]</scope>
    <source>
        <strain evidence="7">A7</strain>
    </source>
</reference>
<protein>
    <recommendedName>
        <fullName evidence="2">adenosylhomocysteine nucleosidase</fullName>
        <ecNumber evidence="2">3.2.2.9</ecNumber>
    </recommendedName>
</protein>
<name>A0A1W9KUE3_9BURK</name>
<dbReference type="InterPro" id="IPR035994">
    <property type="entry name" value="Nucleoside_phosphorylase_sf"/>
</dbReference>
<dbReference type="Proteomes" id="UP000192505">
    <property type="component" value="Unassembled WGS sequence"/>
</dbReference>
<dbReference type="NCBIfam" id="TIGR01704">
    <property type="entry name" value="MTA_SAH-Nsdase"/>
    <property type="match status" value="1"/>
</dbReference>
<keyword evidence="5" id="KW-0486">Methionine biosynthesis</keyword>
<dbReference type="GO" id="GO:0008782">
    <property type="term" value="F:adenosylhomocysteine nucleosidase activity"/>
    <property type="evidence" value="ECO:0007669"/>
    <property type="project" value="UniProtKB-EC"/>
</dbReference>
<accession>A0A1W9KUE3</accession>
<dbReference type="AlphaFoldDB" id="A0A1W9KUE3"/>
<comment type="pathway">
    <text evidence="1">Amino-acid biosynthesis; L-methionine biosynthesis via salvage pathway; S-methyl-5-thio-alpha-D-ribose 1-phosphate from S-methyl-5'-thioadenosine (hydrolase route): step 1/2.</text>
</comment>
<evidence type="ECO:0000256" key="5">
    <source>
        <dbReference type="ARBA" id="ARBA00023167"/>
    </source>
</evidence>
<dbReference type="GO" id="GO:0019509">
    <property type="term" value="P:L-methionine salvage from methylthioadenosine"/>
    <property type="evidence" value="ECO:0007669"/>
    <property type="project" value="UniProtKB-UniPathway"/>
</dbReference>
<evidence type="ECO:0000256" key="1">
    <source>
        <dbReference type="ARBA" id="ARBA00004945"/>
    </source>
</evidence>
<gene>
    <name evidence="7" type="ORF">BWK72_09840</name>
</gene>
<evidence type="ECO:0000259" key="6">
    <source>
        <dbReference type="Pfam" id="PF01048"/>
    </source>
</evidence>
<keyword evidence="4" id="KW-0378">Hydrolase</keyword>
<evidence type="ECO:0000256" key="4">
    <source>
        <dbReference type="ARBA" id="ARBA00022801"/>
    </source>
</evidence>
<dbReference type="Pfam" id="PF01048">
    <property type="entry name" value="PNP_UDP_1"/>
    <property type="match status" value="1"/>
</dbReference>
<dbReference type="EC" id="3.2.2.9" evidence="2"/>
<dbReference type="UniPathway" id="UPA00904">
    <property type="reaction ID" value="UER00871"/>
</dbReference>
<dbReference type="Gene3D" id="3.40.50.1580">
    <property type="entry name" value="Nucleoside phosphorylase domain"/>
    <property type="match status" value="1"/>
</dbReference>
<dbReference type="GO" id="GO:0008930">
    <property type="term" value="F:methylthioadenosine nucleosidase activity"/>
    <property type="evidence" value="ECO:0007669"/>
    <property type="project" value="InterPro"/>
</dbReference>
<organism evidence="7 8">
    <name type="scientific">Rhodoferax ferrireducens</name>
    <dbReference type="NCBI Taxonomy" id="192843"/>
    <lineage>
        <taxon>Bacteria</taxon>
        <taxon>Pseudomonadati</taxon>
        <taxon>Pseudomonadota</taxon>
        <taxon>Betaproteobacteria</taxon>
        <taxon>Burkholderiales</taxon>
        <taxon>Comamonadaceae</taxon>
        <taxon>Rhodoferax</taxon>
    </lineage>
</organism>
<sequence>MTTLAIVSALLDEQKGLLDQLQQPIKRVRAGRTFWCGQWGGHDVVLVLSKVGKVAAASTTATLIEAFGVERVLFTGVAGGIGDGVKVGDVVVADAFIQHDMDSGPLFPRYEIPLYGRATLDCDASLSAILFEAVNTGLMGVGDHFHRTNLLEAPNVHRGLIASGDQFVCDPSDVACMRADLHLAGHQPLAVEMEGAAVAQVCFDYGIPFAAVRTISDRADAQAHMDFSAFVQQVASPYALAIVSQFMQTLPK</sequence>
<dbReference type="GO" id="GO:0009164">
    <property type="term" value="P:nucleoside catabolic process"/>
    <property type="evidence" value="ECO:0007669"/>
    <property type="project" value="InterPro"/>
</dbReference>
<dbReference type="GO" id="GO:0019284">
    <property type="term" value="P:L-methionine salvage from S-adenosylmethionine"/>
    <property type="evidence" value="ECO:0007669"/>
    <property type="project" value="TreeGrafter"/>
</dbReference>